<protein>
    <recommendedName>
        <fullName evidence="3">Carboxypeptidase-like regulatory domain-containing protein</fullName>
    </recommendedName>
</protein>
<evidence type="ECO:0000313" key="1">
    <source>
        <dbReference type="EMBL" id="QES90740.1"/>
    </source>
</evidence>
<sequence>MKRYIYLLFIGLFFSFSHIYAQQKILKGKISAGMTTESTEGIMLETTSGDMTFSDASGNFSVSYKPNDTLKFYIAGKYRSQYPIDSLAKIPNLMMSLQSVRNTPLNTGKITYFPTNDDTTTLNNVTVRTRNYHADSLNNRKEYGDAYNYTKPKVKSAFDVLNVGKMEEVLNFKKKKQHQMLKDNLQREEQEGYIDNRFTRTFVRKYLGQSISDEKLEDFMRKYRPKYEEIVGMSDLELIDYIRISYTQYQKKG</sequence>
<dbReference type="OrthoDB" id="714262at2"/>
<evidence type="ECO:0008006" key="3">
    <source>
        <dbReference type="Google" id="ProtNLM"/>
    </source>
</evidence>
<reference evidence="1 2" key="1">
    <citation type="submission" date="2019-09" db="EMBL/GenBank/DDBJ databases">
        <title>Complete genome sequence of Arachidicoccus sp. B3-10 isolated from apple orchard soil.</title>
        <authorList>
            <person name="Kim H.S."/>
            <person name="Han K.-I."/>
            <person name="Suh M.K."/>
            <person name="Lee K.C."/>
            <person name="Eom M.K."/>
            <person name="Kim J.-S."/>
            <person name="Kang S.W."/>
            <person name="Sin Y."/>
            <person name="Lee J.-S."/>
        </authorList>
    </citation>
    <scope>NUCLEOTIDE SEQUENCE [LARGE SCALE GENOMIC DNA]</scope>
    <source>
        <strain evidence="1 2">B3-10</strain>
    </source>
</reference>
<dbReference type="AlphaFoldDB" id="A0A5P2GAL2"/>
<proteinExistence type="predicted"/>
<dbReference type="Proteomes" id="UP000292424">
    <property type="component" value="Chromosome"/>
</dbReference>
<gene>
    <name evidence="1" type="ORF">E0W69_019470</name>
</gene>
<dbReference type="KEGG" id="arac:E0W69_019470"/>
<dbReference type="RefSeq" id="WP_131331724.1">
    <property type="nucleotide sequence ID" value="NZ_CP044016.1"/>
</dbReference>
<organism evidence="1 2">
    <name type="scientific">Rhizosphaericola mali</name>
    <dbReference type="NCBI Taxonomy" id="2545455"/>
    <lineage>
        <taxon>Bacteria</taxon>
        <taxon>Pseudomonadati</taxon>
        <taxon>Bacteroidota</taxon>
        <taxon>Chitinophagia</taxon>
        <taxon>Chitinophagales</taxon>
        <taxon>Chitinophagaceae</taxon>
        <taxon>Rhizosphaericola</taxon>
    </lineage>
</organism>
<evidence type="ECO:0000313" key="2">
    <source>
        <dbReference type="Proteomes" id="UP000292424"/>
    </source>
</evidence>
<name>A0A5P2GAL2_9BACT</name>
<keyword evidence="2" id="KW-1185">Reference proteome</keyword>
<dbReference type="EMBL" id="CP044016">
    <property type="protein sequence ID" value="QES90740.1"/>
    <property type="molecule type" value="Genomic_DNA"/>
</dbReference>
<accession>A0A5P2GAL2</accession>